<dbReference type="GeneID" id="56273894"/>
<dbReference type="EMBL" id="SEZJ01000002">
    <property type="protein sequence ID" value="RYU47951.1"/>
    <property type="molecule type" value="Genomic_DNA"/>
</dbReference>
<reference evidence="4 5" key="1">
    <citation type="submission" date="2019-02" db="EMBL/GenBank/DDBJ databases">
        <title>Genome sequences of Aliivibrio finisterrensis strains from farmed Atlantic salmon.</title>
        <authorList>
            <person name="Bowman J.P."/>
        </authorList>
    </citation>
    <scope>NUCLEOTIDE SEQUENCE [LARGE SCALE GENOMIC DNA]</scope>
    <source>
        <strain evidence="4 5">A32</strain>
    </source>
</reference>
<dbReference type="Gene3D" id="2.40.160.20">
    <property type="match status" value="1"/>
</dbReference>
<gene>
    <name evidence="4" type="ORF">ERW49_02530</name>
</gene>
<dbReference type="InterPro" id="IPR027385">
    <property type="entry name" value="Beta-barrel_OMP"/>
</dbReference>
<keyword evidence="1 2" id="KW-0732">Signal</keyword>
<organism evidence="4 5">
    <name type="scientific">Aliivibrio finisterrensis</name>
    <dbReference type="NCBI Taxonomy" id="511998"/>
    <lineage>
        <taxon>Bacteria</taxon>
        <taxon>Pseudomonadati</taxon>
        <taxon>Pseudomonadota</taxon>
        <taxon>Gammaproteobacteria</taxon>
        <taxon>Vibrionales</taxon>
        <taxon>Vibrionaceae</taxon>
        <taxon>Aliivibrio</taxon>
    </lineage>
</organism>
<dbReference type="OrthoDB" id="5823352at2"/>
<dbReference type="InterPro" id="IPR011250">
    <property type="entry name" value="OMP/PagP_B-barrel"/>
</dbReference>
<comment type="caution">
    <text evidence="4">The sequence shown here is derived from an EMBL/GenBank/DDBJ whole genome shotgun (WGS) entry which is preliminary data.</text>
</comment>
<dbReference type="Pfam" id="PF13505">
    <property type="entry name" value="OMP_b-brl"/>
    <property type="match status" value="1"/>
</dbReference>
<protein>
    <submittedName>
        <fullName evidence="4">Porin family protein</fullName>
    </submittedName>
</protein>
<feature type="signal peptide" evidence="2">
    <location>
        <begin position="1"/>
        <end position="20"/>
    </location>
</feature>
<dbReference type="AlphaFoldDB" id="A0A4Q5KND9"/>
<dbReference type="Proteomes" id="UP000293465">
    <property type="component" value="Unassembled WGS sequence"/>
</dbReference>
<sequence>MKNIVKSILCITLISTNAFAEHVIGANVGYGNQTFELNKTTNDGDAFNIDAYYRYMLTPFAGLEGGWTSSMGGIGSIIVGEVSEIKDASFSGPKVSVFLQYPLINNNYIYTKLGVNKYTVDYTINDVSKDESKVGFEASLGFESRFSSGFGINVEYRNINNEIIKANQFMLGASYKF</sequence>
<proteinExistence type="predicted"/>
<accession>A0A4Q5KND9</accession>
<evidence type="ECO:0000256" key="1">
    <source>
        <dbReference type="ARBA" id="ARBA00022729"/>
    </source>
</evidence>
<feature type="chain" id="PRO_5020245263" evidence="2">
    <location>
        <begin position="21"/>
        <end position="177"/>
    </location>
</feature>
<evidence type="ECO:0000256" key="2">
    <source>
        <dbReference type="SAM" id="SignalP"/>
    </source>
</evidence>
<evidence type="ECO:0000313" key="5">
    <source>
        <dbReference type="Proteomes" id="UP000293465"/>
    </source>
</evidence>
<dbReference type="SUPFAM" id="SSF56925">
    <property type="entry name" value="OMPA-like"/>
    <property type="match status" value="1"/>
</dbReference>
<feature type="domain" description="Outer membrane protein beta-barrel" evidence="3">
    <location>
        <begin position="8"/>
        <end position="177"/>
    </location>
</feature>
<evidence type="ECO:0000313" key="4">
    <source>
        <dbReference type="EMBL" id="RYU47951.1"/>
    </source>
</evidence>
<evidence type="ECO:0000259" key="3">
    <source>
        <dbReference type="Pfam" id="PF13505"/>
    </source>
</evidence>
<name>A0A4Q5KND9_9GAMM</name>
<dbReference type="RefSeq" id="WP_130086215.1">
    <property type="nucleotide sequence ID" value="NZ_SEZJ01000002.1"/>
</dbReference>